<evidence type="ECO:0000313" key="2">
    <source>
        <dbReference type="Proteomes" id="UP000663525"/>
    </source>
</evidence>
<dbReference type="Proteomes" id="UP000663525">
    <property type="component" value="Chromosome"/>
</dbReference>
<gene>
    <name evidence="1" type="ORF">HSR121_2008</name>
</gene>
<proteinExistence type="predicted"/>
<name>A0A897N1F8_9EURY</name>
<dbReference type="EMBL" id="CP064787">
    <property type="protein sequence ID" value="QSG06341.1"/>
    <property type="molecule type" value="Genomic_DNA"/>
</dbReference>
<dbReference type="RefSeq" id="WP_229112791.1">
    <property type="nucleotide sequence ID" value="NZ_CP064787.1"/>
</dbReference>
<evidence type="ECO:0008006" key="3">
    <source>
        <dbReference type="Google" id="ProtNLM"/>
    </source>
</evidence>
<reference evidence="1" key="1">
    <citation type="submission" date="2020-11" db="EMBL/GenBank/DDBJ databases">
        <title>Carbohydrate-dependent, anaerobic sulfur respiration: A novel catabolism in halophilic archaea.</title>
        <authorList>
            <person name="Sorokin D.Y."/>
            <person name="Messina E."/>
            <person name="Smedile F."/>
            <person name="La Cono V."/>
            <person name="Hallsworth J.E."/>
            <person name="Yakimov M.M."/>
        </authorList>
    </citation>
    <scope>NUCLEOTIDE SEQUENCE</scope>
    <source>
        <strain evidence="1">HSR12-1</strain>
    </source>
</reference>
<dbReference type="AlphaFoldDB" id="A0A897N1F8"/>
<accession>A0A897N1F8</accession>
<organism evidence="1 2">
    <name type="scientific">Halapricum desulfuricans</name>
    <dbReference type="NCBI Taxonomy" id="2841257"/>
    <lineage>
        <taxon>Archaea</taxon>
        <taxon>Methanobacteriati</taxon>
        <taxon>Methanobacteriota</taxon>
        <taxon>Stenosarchaea group</taxon>
        <taxon>Halobacteria</taxon>
        <taxon>Halobacteriales</taxon>
        <taxon>Haloarculaceae</taxon>
        <taxon>Halapricum</taxon>
    </lineage>
</organism>
<protein>
    <recommendedName>
        <fullName evidence="3">Right-handed parallel beta-helix repeat-containing protein</fullName>
    </recommendedName>
</protein>
<dbReference type="GeneID" id="68855581"/>
<sequence>MIYTSGNWGFTKRRLLQSLAAIAVMWFSRTSEVNDMPTPKVSVAEYNGRTLNERIDAALADLPGGQGRLHVGPHPDGRNWTWSDWTVDPTDYNGVHLDIDRTVTIEYPGDGVAITVDPQGDIESQDSLGKMFTLEGGIWRNTGNTTGWLRGIDVNRAVINPAHVSGLTNDAGTCFGIQLRNNEYWSEDVIVDGKYVDIDVGVDLVPASLTGGNGTDSFHDCRFFGTFTGVRGYGFRWEGEPFDVVCGATVILAGEHAVAHYLNGNFQDAVFQGSDSESINPHPDTQASFEIGPDYYHGPLLLNHTDHMGVSSASDVAALFGIEVQGQELRIKNLNRPETVFTMYRDGTVDFTENQP</sequence>
<evidence type="ECO:0000313" key="1">
    <source>
        <dbReference type="EMBL" id="QSG06341.1"/>
    </source>
</evidence>